<dbReference type="OrthoDB" id="9936242at2"/>
<dbReference type="RefSeq" id="WP_007060436.1">
    <property type="nucleotide sequence ID" value="NZ_ACVI01000019.1"/>
</dbReference>
<dbReference type="KEGG" id="cck:Ccar_03880"/>
<dbReference type="eggNOG" id="ENOG50326GP">
    <property type="taxonomic scope" value="Bacteria"/>
</dbReference>
<accession>C6PRY4</accession>
<organism evidence="1 2">
    <name type="scientific">Clostridium carboxidivorans P7</name>
    <dbReference type="NCBI Taxonomy" id="536227"/>
    <lineage>
        <taxon>Bacteria</taxon>
        <taxon>Bacillati</taxon>
        <taxon>Bacillota</taxon>
        <taxon>Clostridia</taxon>
        <taxon>Eubacteriales</taxon>
        <taxon>Clostridiaceae</taxon>
        <taxon>Clostridium</taxon>
    </lineage>
</organism>
<dbReference type="AlphaFoldDB" id="C6PRY4"/>
<dbReference type="InterPro" id="IPR025674">
    <property type="entry name" value="Imm6"/>
</dbReference>
<name>C6PRY4_9CLOT</name>
<evidence type="ECO:0008006" key="3">
    <source>
        <dbReference type="Google" id="ProtNLM"/>
    </source>
</evidence>
<dbReference type="Pfam" id="PF14434">
    <property type="entry name" value="Imm6"/>
    <property type="match status" value="1"/>
</dbReference>
<gene>
    <name evidence="1" type="ORF">CcarbDRAFT_1551</name>
</gene>
<sequence length="273" mass="31590">MSRKEILDKLILRKTIAPNVAEALKNNIDFGDLLIYFSNASNAYCLVNGFRYEIRLDEKPIVWERYEMGEDLFLKHAENFSNNYFEPKQELLLKIPKIMWEFLAPLKWIESNIEMLSDIELGSTLVRIGEILLREMKQKKNAASKLSDDSLWVEVVERTLEVCKKFVQGEGVTTDELYPLLDSEDCSDIVELSCQVEDKDIILLIGHISNITSYILTLAIYKEEGKDCPLPEILDSFQGENMSEMFIKFLLYMIQDKLINEEKVLICLGLNNL</sequence>
<dbReference type="EMBL" id="ACVI01000019">
    <property type="protein sequence ID" value="EET88036.1"/>
    <property type="molecule type" value="Genomic_DNA"/>
</dbReference>
<dbReference type="STRING" id="536227.Ccar_03880"/>
<evidence type="ECO:0000313" key="1">
    <source>
        <dbReference type="EMBL" id="EET88036.1"/>
    </source>
</evidence>
<dbReference type="Proteomes" id="UP000004198">
    <property type="component" value="Unassembled WGS sequence"/>
</dbReference>
<reference evidence="1 2" key="1">
    <citation type="submission" date="2009-06" db="EMBL/GenBank/DDBJ databases">
        <title>The draft genome of Clostridium carboxidivorans P7.</title>
        <authorList>
            <consortium name="US DOE Joint Genome Institute (JGI-PGF)"/>
            <person name="Lucas S."/>
            <person name="Copeland A."/>
            <person name="Lapidus A."/>
            <person name="Glavina del Rio T."/>
            <person name="Tice H."/>
            <person name="Bruce D."/>
            <person name="Goodwin L."/>
            <person name="Pitluck S."/>
            <person name="Larimer F."/>
            <person name="Land M.L."/>
            <person name="Hauser L."/>
            <person name="Hemme C.L."/>
        </authorList>
    </citation>
    <scope>NUCLEOTIDE SEQUENCE [LARGE SCALE GENOMIC DNA]</scope>
    <source>
        <strain evidence="1 2">P7</strain>
    </source>
</reference>
<evidence type="ECO:0000313" key="2">
    <source>
        <dbReference type="Proteomes" id="UP000004198"/>
    </source>
</evidence>
<comment type="caution">
    <text evidence="1">The sequence shown here is derived from an EMBL/GenBank/DDBJ whole genome shotgun (WGS) entry which is preliminary data.</text>
</comment>
<keyword evidence="2" id="KW-1185">Reference proteome</keyword>
<protein>
    <recommendedName>
        <fullName evidence="3">Immunity protein Imm6</fullName>
    </recommendedName>
</protein>
<proteinExistence type="predicted"/>
<dbReference type="PATRIC" id="fig|536227.13.peg.822"/>